<dbReference type="FunFam" id="3.30.160.810:FF:000001">
    <property type="entry name" value="50S ribosomal protein L3"/>
    <property type="match status" value="1"/>
</dbReference>
<keyword evidence="2 7" id="KW-0699">rRNA-binding</keyword>
<dbReference type="AlphaFoldDB" id="A0A4R9KAC6"/>
<evidence type="ECO:0000256" key="6">
    <source>
        <dbReference type="ARBA" id="ARBA00035243"/>
    </source>
</evidence>
<comment type="similarity">
    <text evidence="1 7">Belongs to the universal ribosomal protein uL3 family.</text>
</comment>
<comment type="function">
    <text evidence="7">One of the primary rRNA binding proteins, it binds directly near the 3'-end of the 23S rRNA, where it nucleates assembly of the 50S subunit.</text>
</comment>
<keyword evidence="4 7" id="KW-0689">Ribosomal protein</keyword>
<dbReference type="Pfam" id="PF00297">
    <property type="entry name" value="Ribosomal_L3"/>
    <property type="match status" value="1"/>
</dbReference>
<evidence type="ECO:0000256" key="7">
    <source>
        <dbReference type="HAMAP-Rule" id="MF_01325"/>
    </source>
</evidence>
<dbReference type="InterPro" id="IPR019927">
    <property type="entry name" value="Ribosomal_uL3_bac/org-type"/>
</dbReference>
<evidence type="ECO:0000256" key="4">
    <source>
        <dbReference type="ARBA" id="ARBA00022980"/>
    </source>
</evidence>
<dbReference type="InterPro" id="IPR000597">
    <property type="entry name" value="Ribosomal_uL3"/>
</dbReference>
<accession>A0A4R9KAC6</accession>
<dbReference type="FunFam" id="2.40.30.10:FF:000004">
    <property type="entry name" value="50S ribosomal protein L3"/>
    <property type="match status" value="1"/>
</dbReference>
<dbReference type="InterPro" id="IPR009000">
    <property type="entry name" value="Transl_B-barrel_sf"/>
</dbReference>
<name>A0A4R9KAC6_9LEPT</name>
<keyword evidence="3 7" id="KW-0694">RNA-binding</keyword>
<dbReference type="EMBL" id="RQGF01000012">
    <property type="protein sequence ID" value="TGL63668.1"/>
    <property type="molecule type" value="Genomic_DNA"/>
</dbReference>
<dbReference type="Gene3D" id="2.40.30.10">
    <property type="entry name" value="Translation factors"/>
    <property type="match status" value="1"/>
</dbReference>
<dbReference type="OrthoDB" id="9806135at2"/>
<evidence type="ECO:0000256" key="5">
    <source>
        <dbReference type="ARBA" id="ARBA00023274"/>
    </source>
</evidence>
<keyword evidence="5 7" id="KW-0687">Ribonucleoprotein</keyword>
<comment type="subunit">
    <text evidence="7">Part of the 50S ribosomal subunit. Forms a cluster with proteins L14 and L19.</text>
</comment>
<feature type="region of interest" description="Disordered" evidence="8">
    <location>
        <begin position="133"/>
        <end position="155"/>
    </location>
</feature>
<evidence type="ECO:0000256" key="3">
    <source>
        <dbReference type="ARBA" id="ARBA00022884"/>
    </source>
</evidence>
<keyword evidence="10" id="KW-1185">Reference proteome</keyword>
<comment type="caution">
    <text evidence="9">The sequence shown here is derived from an EMBL/GenBank/DDBJ whole genome shotgun (WGS) entry which is preliminary data.</text>
</comment>
<evidence type="ECO:0000256" key="1">
    <source>
        <dbReference type="ARBA" id="ARBA00006540"/>
    </source>
</evidence>
<dbReference type="PANTHER" id="PTHR11229">
    <property type="entry name" value="50S RIBOSOMAL PROTEIN L3"/>
    <property type="match status" value="1"/>
</dbReference>
<evidence type="ECO:0000313" key="10">
    <source>
        <dbReference type="Proteomes" id="UP000297762"/>
    </source>
</evidence>
<dbReference type="GO" id="GO:0022625">
    <property type="term" value="C:cytosolic large ribosomal subunit"/>
    <property type="evidence" value="ECO:0007669"/>
    <property type="project" value="TreeGrafter"/>
</dbReference>
<dbReference type="HAMAP" id="MF_01325_B">
    <property type="entry name" value="Ribosomal_uL3_B"/>
    <property type="match status" value="1"/>
</dbReference>
<evidence type="ECO:0000256" key="8">
    <source>
        <dbReference type="SAM" id="MobiDB-lite"/>
    </source>
</evidence>
<dbReference type="SUPFAM" id="SSF50447">
    <property type="entry name" value="Translation proteins"/>
    <property type="match status" value="1"/>
</dbReference>
<dbReference type="GO" id="GO:0019843">
    <property type="term" value="F:rRNA binding"/>
    <property type="evidence" value="ECO:0007669"/>
    <property type="project" value="UniProtKB-UniRule"/>
</dbReference>
<dbReference type="Gene3D" id="3.30.160.810">
    <property type="match status" value="1"/>
</dbReference>
<protein>
    <recommendedName>
        <fullName evidence="6 7">Large ribosomal subunit protein uL3</fullName>
    </recommendedName>
</protein>
<sequence>MAKGLIGKKIGMSQIFDEQGNIIPVTVLEVGPCAVSQVKSAATDGYDAIQLAYQDDKEKHLTKGQVGHLTKAGITTPKRVLKEFRNFGEEPAAGAELKAQDVFAVSDIVKVTGTSKGKGFQGVIKRYGHHGGPGAHGSRFHRHPGSMGSNTTPGRVFKGRKLPGRMGFDTKTVLNLKVVRIHEAENLVFVSGSVPGPANSIITIEKI</sequence>
<reference evidence="9" key="1">
    <citation type="journal article" date="2019" name="PLoS Negl. Trop. Dis.">
        <title>Revisiting the worldwide diversity of Leptospira species in the environment.</title>
        <authorList>
            <person name="Vincent A.T."/>
            <person name="Schiettekatte O."/>
            <person name="Bourhy P."/>
            <person name="Veyrier F.J."/>
            <person name="Picardeau M."/>
        </authorList>
    </citation>
    <scope>NUCLEOTIDE SEQUENCE [LARGE SCALE GENOMIC DNA]</scope>
    <source>
        <strain evidence="9">201702455</strain>
    </source>
</reference>
<dbReference type="RefSeq" id="WP_135648744.1">
    <property type="nucleotide sequence ID" value="NZ_RQGF01000012.1"/>
</dbReference>
<evidence type="ECO:0000313" key="9">
    <source>
        <dbReference type="EMBL" id="TGL63668.1"/>
    </source>
</evidence>
<dbReference type="GO" id="GO:0003735">
    <property type="term" value="F:structural constituent of ribosome"/>
    <property type="evidence" value="ECO:0007669"/>
    <property type="project" value="UniProtKB-UniRule"/>
</dbReference>
<evidence type="ECO:0000256" key="2">
    <source>
        <dbReference type="ARBA" id="ARBA00022730"/>
    </source>
</evidence>
<gene>
    <name evidence="7" type="primary">rplC</name>
    <name evidence="9" type="ORF">EHQ64_06905</name>
</gene>
<dbReference type="GO" id="GO:0006412">
    <property type="term" value="P:translation"/>
    <property type="evidence" value="ECO:0007669"/>
    <property type="project" value="UniProtKB-UniRule"/>
</dbReference>
<dbReference type="NCBIfam" id="TIGR03625">
    <property type="entry name" value="L3_bact"/>
    <property type="match status" value="1"/>
</dbReference>
<organism evidence="9 10">
    <name type="scientific">Leptospira sarikeiensis</name>
    <dbReference type="NCBI Taxonomy" id="2484943"/>
    <lineage>
        <taxon>Bacteria</taxon>
        <taxon>Pseudomonadati</taxon>
        <taxon>Spirochaetota</taxon>
        <taxon>Spirochaetia</taxon>
        <taxon>Leptospirales</taxon>
        <taxon>Leptospiraceae</taxon>
        <taxon>Leptospira</taxon>
    </lineage>
</organism>
<dbReference type="Proteomes" id="UP000297762">
    <property type="component" value="Unassembled WGS sequence"/>
</dbReference>
<proteinExistence type="inferred from homology"/>
<dbReference type="PANTHER" id="PTHR11229:SF16">
    <property type="entry name" value="LARGE RIBOSOMAL SUBUNIT PROTEIN UL3C"/>
    <property type="match status" value="1"/>
</dbReference>